<keyword evidence="1" id="KW-0805">Transcription regulation</keyword>
<sequence>MNVRWLARIWKRRMTRRSVFITILLSYLVILLLPVTVGGIFYQRIEQIMINNAIRTNVGLLKQLNQITDSRLKEVDQLTAQVALNPKVKWLLNNAGSESLQKQMKVIEALKELKKYKNISSFISHFFIYFQTNDMILTPDMKTDSSLFFQQITMFPGRDYSWVRERLLAGFHHKTYLPSEPVKQGNVQSNTITFVQSLPYEYVSDIQGQLIVLIEEQQMKNMLTQIEGVNNGSLVIFNEKQEVLMSTLRDNSAAAIWKHLHFANGYNEIDINGERMILSDVNGSNSWKYVSVIPKKVVLKDVLVIKKWALFVLVGCLAAGLGASYVMAFRYYQPIRDVVQMLSHRKSSEEETYRDEFDLIKKSVIRSMDEEDKLRQTLAEQSPVLQANFLSRLIRGHVDLSHGMKETLSFMDIRLPHDYYGVILIHIVDCSRFIQGDTEREWGLVRFVLTNLGHELLQEQGYIVEMERDRLAVLLNVAESSESVCSIRDELLCRLKEAVQERFKLSLAFGVSPIYRGMDQIGTAYGEAMMALDYWIIHGTESIMYYENIHSVKSPFYHYPIETEIQLMNVVKSGEADVAEKLLQQIFVMNWQQDHVTPDRVRCLAIDLLTTLMKILNGIQVDDLEVFGESVDPARLAARPIAVEDMQEQIMQHFRTLCHYIRRERSDHHDRLYRGMAEYIGKHFHDPNLSLNTMAAEFEMTSQYISAFFKKYSGRNITEYIAELRMQESKKMLADRTLTISEIAQRVGYASDVGFLRFFKKNEGITPGKYREMLEQQADRKNG</sequence>
<dbReference type="InterPro" id="IPR018062">
    <property type="entry name" value="HTH_AraC-typ_CS"/>
</dbReference>
<name>A0ABS8YHT7_9BACL</name>
<evidence type="ECO:0000313" key="6">
    <source>
        <dbReference type="EMBL" id="MCE5170789.1"/>
    </source>
</evidence>
<keyword evidence="7" id="KW-1185">Reference proteome</keyword>
<dbReference type="PANTHER" id="PTHR43280">
    <property type="entry name" value="ARAC-FAMILY TRANSCRIPTIONAL REGULATOR"/>
    <property type="match status" value="1"/>
</dbReference>
<protein>
    <submittedName>
        <fullName evidence="6">Helix-turn-helix domain-containing protein</fullName>
    </submittedName>
</protein>
<feature type="domain" description="HTH araC/xylS-type" evidence="5">
    <location>
        <begin position="674"/>
        <end position="773"/>
    </location>
</feature>
<dbReference type="Pfam" id="PF17853">
    <property type="entry name" value="GGDEF_2"/>
    <property type="match status" value="1"/>
</dbReference>
<keyword evidence="2" id="KW-0238">DNA-binding</keyword>
<keyword evidence="4" id="KW-1133">Transmembrane helix</keyword>
<dbReference type="Proteomes" id="UP001199916">
    <property type="component" value="Unassembled WGS sequence"/>
</dbReference>
<dbReference type="InterPro" id="IPR041522">
    <property type="entry name" value="CdaR_GGDEF"/>
</dbReference>
<accession>A0ABS8YHT7</accession>
<organism evidence="6 7">
    <name type="scientific">Paenibacillus profundus</name>
    <dbReference type="NCBI Taxonomy" id="1173085"/>
    <lineage>
        <taxon>Bacteria</taxon>
        <taxon>Bacillati</taxon>
        <taxon>Bacillota</taxon>
        <taxon>Bacilli</taxon>
        <taxon>Bacillales</taxon>
        <taxon>Paenibacillaceae</taxon>
        <taxon>Paenibacillus</taxon>
    </lineage>
</organism>
<gene>
    <name evidence="6" type="ORF">LQV63_15900</name>
</gene>
<evidence type="ECO:0000313" key="7">
    <source>
        <dbReference type="Proteomes" id="UP001199916"/>
    </source>
</evidence>
<dbReference type="PRINTS" id="PR00032">
    <property type="entry name" value="HTHARAC"/>
</dbReference>
<reference evidence="6 7" key="1">
    <citation type="submission" date="2021-11" db="EMBL/GenBank/DDBJ databases">
        <title>Draft genome sequence of Paenibacillus profundus YoMME, a new Gram-positive bacteria with exoelectrogenic properties.</title>
        <authorList>
            <person name="Hubenova Y."/>
            <person name="Hubenova E."/>
            <person name="Manasiev Y."/>
            <person name="Peykov S."/>
            <person name="Mitov M."/>
        </authorList>
    </citation>
    <scope>NUCLEOTIDE SEQUENCE [LARGE SCALE GENOMIC DNA]</scope>
    <source>
        <strain evidence="6 7">YoMME</strain>
    </source>
</reference>
<keyword evidence="4" id="KW-0472">Membrane</keyword>
<dbReference type="Pfam" id="PF12833">
    <property type="entry name" value="HTH_18"/>
    <property type="match status" value="1"/>
</dbReference>
<dbReference type="Gene3D" id="1.10.10.60">
    <property type="entry name" value="Homeodomain-like"/>
    <property type="match status" value="2"/>
</dbReference>
<dbReference type="InterPro" id="IPR009057">
    <property type="entry name" value="Homeodomain-like_sf"/>
</dbReference>
<evidence type="ECO:0000256" key="2">
    <source>
        <dbReference type="ARBA" id="ARBA00023125"/>
    </source>
</evidence>
<comment type="caution">
    <text evidence="6">The sequence shown here is derived from an EMBL/GenBank/DDBJ whole genome shotgun (WGS) entry which is preliminary data.</text>
</comment>
<keyword evidence="4" id="KW-0812">Transmembrane</keyword>
<keyword evidence="3" id="KW-0804">Transcription</keyword>
<dbReference type="RefSeq" id="WP_233697432.1">
    <property type="nucleotide sequence ID" value="NZ_JAJNBZ010000012.1"/>
</dbReference>
<dbReference type="SUPFAM" id="SSF46689">
    <property type="entry name" value="Homeodomain-like"/>
    <property type="match status" value="1"/>
</dbReference>
<evidence type="ECO:0000256" key="3">
    <source>
        <dbReference type="ARBA" id="ARBA00023163"/>
    </source>
</evidence>
<dbReference type="InterPro" id="IPR018060">
    <property type="entry name" value="HTH_AraC"/>
</dbReference>
<dbReference type="InterPro" id="IPR020449">
    <property type="entry name" value="Tscrpt_reg_AraC-type_HTH"/>
</dbReference>
<dbReference type="EMBL" id="JAJNBZ010000012">
    <property type="protein sequence ID" value="MCE5170789.1"/>
    <property type="molecule type" value="Genomic_DNA"/>
</dbReference>
<feature type="transmembrane region" description="Helical" evidence="4">
    <location>
        <begin position="20"/>
        <end position="42"/>
    </location>
</feature>
<dbReference type="SMART" id="SM00342">
    <property type="entry name" value="HTH_ARAC"/>
    <property type="match status" value="1"/>
</dbReference>
<dbReference type="PROSITE" id="PS00041">
    <property type="entry name" value="HTH_ARAC_FAMILY_1"/>
    <property type="match status" value="1"/>
</dbReference>
<dbReference type="PROSITE" id="PS01124">
    <property type="entry name" value="HTH_ARAC_FAMILY_2"/>
    <property type="match status" value="1"/>
</dbReference>
<evidence type="ECO:0000256" key="1">
    <source>
        <dbReference type="ARBA" id="ARBA00023015"/>
    </source>
</evidence>
<evidence type="ECO:0000256" key="4">
    <source>
        <dbReference type="SAM" id="Phobius"/>
    </source>
</evidence>
<proteinExistence type="predicted"/>
<evidence type="ECO:0000259" key="5">
    <source>
        <dbReference type="PROSITE" id="PS01124"/>
    </source>
</evidence>
<dbReference type="PANTHER" id="PTHR43280:SF28">
    <property type="entry name" value="HTH-TYPE TRANSCRIPTIONAL ACTIVATOR RHAS"/>
    <property type="match status" value="1"/>
</dbReference>